<proteinExistence type="predicted"/>
<sequence length="122" mass="13615">MFTETIGIMLYVDDVLAEKDFWSAIGFTIQNEQDMMGFPSFEMKSHPESNTVFTVYAKDFIKQVSPEVLNNVPSVLFESNDIEALQAKVAAVTDTASLLQEQPFPNFNFACPSGIYFAVKGI</sequence>
<evidence type="ECO:0000313" key="1">
    <source>
        <dbReference type="EMBL" id="SDB27265.1"/>
    </source>
</evidence>
<dbReference type="eggNOG" id="COG0346">
    <property type="taxonomic scope" value="Bacteria"/>
</dbReference>
<gene>
    <name evidence="1" type="ORF">SAMN02910293_01348</name>
</gene>
<reference evidence="1 2" key="1">
    <citation type="submission" date="2016-10" db="EMBL/GenBank/DDBJ databases">
        <authorList>
            <person name="de Groot N.N."/>
        </authorList>
    </citation>
    <scope>NUCLEOTIDE SEQUENCE [LARGE SCALE GENOMIC DNA]</scope>
    <source>
        <strain evidence="1 2">A-4</strain>
    </source>
</reference>
<dbReference type="RefSeq" id="WP_018165204.1">
    <property type="nucleotide sequence ID" value="NZ_FMXP01000017.1"/>
</dbReference>
<organism evidence="1 2">
    <name type="scientific">Streptococcus henryi</name>
    <dbReference type="NCBI Taxonomy" id="439219"/>
    <lineage>
        <taxon>Bacteria</taxon>
        <taxon>Bacillati</taxon>
        <taxon>Bacillota</taxon>
        <taxon>Bacilli</taxon>
        <taxon>Lactobacillales</taxon>
        <taxon>Streptococcaceae</taxon>
        <taxon>Streptococcus</taxon>
    </lineage>
</organism>
<dbReference type="SUPFAM" id="SSF54593">
    <property type="entry name" value="Glyoxalase/Bleomycin resistance protein/Dihydroxybiphenyl dioxygenase"/>
    <property type="match status" value="1"/>
</dbReference>
<keyword evidence="2" id="KW-1185">Reference proteome</keyword>
<dbReference type="EMBL" id="FMXP01000017">
    <property type="protein sequence ID" value="SDB27265.1"/>
    <property type="molecule type" value="Genomic_DNA"/>
</dbReference>
<dbReference type="InterPro" id="IPR029068">
    <property type="entry name" value="Glyas_Bleomycin-R_OHBP_Dase"/>
</dbReference>
<evidence type="ECO:0000313" key="2">
    <source>
        <dbReference type="Proteomes" id="UP000182508"/>
    </source>
</evidence>
<dbReference type="Proteomes" id="UP000182508">
    <property type="component" value="Unassembled WGS sequence"/>
</dbReference>
<accession>A0A1G6C307</accession>
<evidence type="ECO:0008006" key="3">
    <source>
        <dbReference type="Google" id="ProtNLM"/>
    </source>
</evidence>
<name>A0A1G6C307_9STRE</name>
<dbReference type="STRING" id="439219.SAMN02910293_01348"/>
<protein>
    <recommendedName>
        <fullName evidence="3">Glyoxalase-like domain-containing protein</fullName>
    </recommendedName>
</protein>
<dbReference type="AlphaFoldDB" id="A0A1G6C307"/>